<sequence length="539" mass="59895">MEDEMDLDSGSSPTLSVSPLGDGGSLTTLVCDQPRWLPRFEALHEDDLLVLLTPVVLPISHDPADTKDPFESFGRSIASRHDKVRHVPYTQRNQITSTHLGFIKRATVIVLCLAHRHDHPLQLELADVVLAVSDHKPCIVVVCSSQSTLATIPLPTVIRTIDYSTRSLEATAALIFNEGTDNTATKTNLYHKQPSNLRQDTGPRPWQVTEWNPERDISGVWDLWTLNISGIRGSFSLDTKTLGDLLDRPGYSKHYVVYDPQGEGLVGFCATYLSYVDQAGEKLIASLAILLVRSSHHNQGVGLSLHRHALDQLRNTRGVMRVQLGSTFPRILYGPPLGMNTNESWFRRRGWQMDKYRPGQGRIVYDMLWVMPESPSIAFDATSWPMLQFRGCTENDIAKVLNMVEHALVRDAKLGWYDQYSALMTDLGIKDVILGIDGDEVVAAALTYTPDCGSMVSKNLPWAGRIGSDVGGITCICSPESGQDGYTNITLGLLDACVKRLVFQGMRKVFIDGVSSGIHELKRLGFTEWAQYKDVWTDS</sequence>
<keyword evidence="4" id="KW-1185">Reference proteome</keyword>
<dbReference type="SUPFAM" id="SSF55729">
    <property type="entry name" value="Acyl-CoA N-acyltransferases (Nat)"/>
    <property type="match status" value="1"/>
</dbReference>
<dbReference type="EMBL" id="JBFCZG010000001">
    <property type="protein sequence ID" value="KAL3427054.1"/>
    <property type="molecule type" value="Genomic_DNA"/>
</dbReference>
<comment type="caution">
    <text evidence="3">The sequence shown here is derived from an EMBL/GenBank/DDBJ whole genome shotgun (WGS) entry which is preliminary data.</text>
</comment>
<feature type="region of interest" description="Disordered" evidence="1">
    <location>
        <begin position="1"/>
        <end position="20"/>
    </location>
</feature>
<evidence type="ECO:0000313" key="3">
    <source>
        <dbReference type="EMBL" id="KAL3427054.1"/>
    </source>
</evidence>
<dbReference type="Gene3D" id="3.40.630.30">
    <property type="match status" value="1"/>
</dbReference>
<reference evidence="3 4" key="1">
    <citation type="submission" date="2024-06" db="EMBL/GenBank/DDBJ databases">
        <title>Complete genome of Phlyctema vagabunda strain 19-DSS-EL-015.</title>
        <authorList>
            <person name="Fiorenzani C."/>
        </authorList>
    </citation>
    <scope>NUCLEOTIDE SEQUENCE [LARGE SCALE GENOMIC DNA]</scope>
    <source>
        <strain evidence="3 4">19-DSS-EL-015</strain>
    </source>
</reference>
<dbReference type="Proteomes" id="UP001629113">
    <property type="component" value="Unassembled WGS sequence"/>
</dbReference>
<evidence type="ECO:0000313" key="4">
    <source>
        <dbReference type="Proteomes" id="UP001629113"/>
    </source>
</evidence>
<dbReference type="InterPro" id="IPR016181">
    <property type="entry name" value="Acyl_CoA_acyltransferase"/>
</dbReference>
<proteinExistence type="predicted"/>
<evidence type="ECO:0000259" key="2">
    <source>
        <dbReference type="Pfam" id="PF00583"/>
    </source>
</evidence>
<dbReference type="Pfam" id="PF00583">
    <property type="entry name" value="Acetyltransf_1"/>
    <property type="match status" value="1"/>
</dbReference>
<organism evidence="3 4">
    <name type="scientific">Phlyctema vagabunda</name>
    <dbReference type="NCBI Taxonomy" id="108571"/>
    <lineage>
        <taxon>Eukaryota</taxon>
        <taxon>Fungi</taxon>
        <taxon>Dikarya</taxon>
        <taxon>Ascomycota</taxon>
        <taxon>Pezizomycotina</taxon>
        <taxon>Leotiomycetes</taxon>
        <taxon>Helotiales</taxon>
        <taxon>Dermateaceae</taxon>
        <taxon>Phlyctema</taxon>
    </lineage>
</organism>
<accession>A0ABR4PUK9</accession>
<feature type="domain" description="N-acetyltransferase" evidence="2">
    <location>
        <begin position="251"/>
        <end position="324"/>
    </location>
</feature>
<dbReference type="InterPro" id="IPR000182">
    <property type="entry name" value="GNAT_dom"/>
</dbReference>
<protein>
    <submittedName>
        <fullName evidence="3">Acetyltransferase</fullName>
    </submittedName>
</protein>
<gene>
    <name evidence="3" type="ORF">PVAG01_00563</name>
</gene>
<name>A0ABR4PUK9_9HELO</name>
<evidence type="ECO:0000256" key="1">
    <source>
        <dbReference type="SAM" id="MobiDB-lite"/>
    </source>
</evidence>